<gene>
    <name evidence="2" type="ORF">OH76DRAFT_1405777</name>
</gene>
<keyword evidence="3" id="KW-1185">Reference proteome</keyword>
<feature type="domain" description="NADH:flavin oxidoreductase/NADH oxidase N-terminal" evidence="1">
    <location>
        <begin position="12"/>
        <end position="336"/>
    </location>
</feature>
<reference evidence="2 3" key="1">
    <citation type="journal article" date="2018" name="Biotechnol. Biofuels">
        <title>Integrative visual omics of the white-rot fungus Polyporus brumalis exposes the biotechnological potential of its oxidative enzymes for delignifying raw plant biomass.</title>
        <authorList>
            <person name="Miyauchi S."/>
            <person name="Rancon A."/>
            <person name="Drula E."/>
            <person name="Hage H."/>
            <person name="Chaduli D."/>
            <person name="Favel A."/>
            <person name="Grisel S."/>
            <person name="Henrissat B."/>
            <person name="Herpoel-Gimbert I."/>
            <person name="Ruiz-Duenas F.J."/>
            <person name="Chevret D."/>
            <person name="Hainaut M."/>
            <person name="Lin J."/>
            <person name="Wang M."/>
            <person name="Pangilinan J."/>
            <person name="Lipzen A."/>
            <person name="Lesage-Meessen L."/>
            <person name="Navarro D."/>
            <person name="Riley R."/>
            <person name="Grigoriev I.V."/>
            <person name="Zhou S."/>
            <person name="Raouche S."/>
            <person name="Rosso M.N."/>
        </authorList>
    </citation>
    <scope>NUCLEOTIDE SEQUENCE [LARGE SCALE GENOMIC DNA]</scope>
    <source>
        <strain evidence="2 3">BRFM 1820</strain>
    </source>
</reference>
<dbReference type="Pfam" id="PF00724">
    <property type="entry name" value="Oxidored_FMN"/>
    <property type="match status" value="1"/>
</dbReference>
<sequence>MQQLEDSDRPGLFQSIRVGDVELTHRVVLAPMTRCRANDHGIHTDLAVEYYRQRASMPGTLLITEPSYVSRPAEGVSPHAPGVYTSEQIAAWKRVADAVHERGSYIFMQLWACGRTAELEYLRKRYPDYQYVSASDIPMAGRDEKPRPLTKPEIQEYVSAFAEAAQNAVKLADFDGVEIHGAYGYLIDQFTQDVSNRRADEYGASVENRSRFALQVVDAVCQAIGESRTAFRISPWNVQQDMRMDDPVPTFTYLVSQLAANHPYLAYLHVVEGSSRRGDSNTFVRDLWCPRPLISAGRYTREKAIEVAEQTGQLIGFGRPFISNPDLPLRLRDDIPLAEWDPDTFNTPEDPHGYIDYPFANFGKV</sequence>
<proteinExistence type="predicted"/>
<dbReference type="GO" id="GO:0003959">
    <property type="term" value="F:NADPH dehydrogenase activity"/>
    <property type="evidence" value="ECO:0007669"/>
    <property type="project" value="TreeGrafter"/>
</dbReference>
<dbReference type="STRING" id="139420.A0A371D5B5"/>
<dbReference type="InterPro" id="IPR001155">
    <property type="entry name" value="OxRdtase_FMN_N"/>
</dbReference>
<protein>
    <submittedName>
        <fullName evidence="2">NADH:flavin oxidoreductase/NADH oxidase</fullName>
    </submittedName>
</protein>
<organism evidence="2 3">
    <name type="scientific">Lentinus brumalis</name>
    <dbReference type="NCBI Taxonomy" id="2498619"/>
    <lineage>
        <taxon>Eukaryota</taxon>
        <taxon>Fungi</taxon>
        <taxon>Dikarya</taxon>
        <taxon>Basidiomycota</taxon>
        <taxon>Agaricomycotina</taxon>
        <taxon>Agaricomycetes</taxon>
        <taxon>Polyporales</taxon>
        <taxon>Polyporaceae</taxon>
        <taxon>Lentinus</taxon>
    </lineage>
</organism>
<evidence type="ECO:0000313" key="3">
    <source>
        <dbReference type="Proteomes" id="UP000256964"/>
    </source>
</evidence>
<dbReference type="EMBL" id="KZ857417">
    <property type="protein sequence ID" value="RDX47699.1"/>
    <property type="molecule type" value="Genomic_DNA"/>
</dbReference>
<dbReference type="PANTHER" id="PTHR22893">
    <property type="entry name" value="NADH OXIDOREDUCTASE-RELATED"/>
    <property type="match status" value="1"/>
</dbReference>
<dbReference type="PANTHER" id="PTHR22893:SF91">
    <property type="entry name" value="NADPH DEHYDROGENASE 2-RELATED"/>
    <property type="match status" value="1"/>
</dbReference>
<evidence type="ECO:0000313" key="2">
    <source>
        <dbReference type="EMBL" id="RDX47699.1"/>
    </source>
</evidence>
<dbReference type="InterPro" id="IPR013785">
    <property type="entry name" value="Aldolase_TIM"/>
</dbReference>
<dbReference type="Gene3D" id="3.20.20.70">
    <property type="entry name" value="Aldolase class I"/>
    <property type="match status" value="1"/>
</dbReference>
<dbReference type="InterPro" id="IPR045247">
    <property type="entry name" value="Oye-like"/>
</dbReference>
<name>A0A371D5B5_9APHY</name>
<dbReference type="Proteomes" id="UP000256964">
    <property type="component" value="Unassembled WGS sequence"/>
</dbReference>
<dbReference type="OrthoDB" id="276546at2759"/>
<dbReference type="AlphaFoldDB" id="A0A371D5B5"/>
<dbReference type="SUPFAM" id="SSF51395">
    <property type="entry name" value="FMN-linked oxidoreductases"/>
    <property type="match status" value="1"/>
</dbReference>
<accession>A0A371D5B5</accession>
<dbReference type="CDD" id="cd02933">
    <property type="entry name" value="OYE_like_FMN"/>
    <property type="match status" value="1"/>
</dbReference>
<evidence type="ECO:0000259" key="1">
    <source>
        <dbReference type="Pfam" id="PF00724"/>
    </source>
</evidence>
<dbReference type="GO" id="GO:0010181">
    <property type="term" value="F:FMN binding"/>
    <property type="evidence" value="ECO:0007669"/>
    <property type="project" value="InterPro"/>
</dbReference>